<comment type="caution">
    <text evidence="1">The sequence shown here is derived from an EMBL/GenBank/DDBJ whole genome shotgun (WGS) entry which is preliminary data.</text>
</comment>
<keyword evidence="2" id="KW-1185">Reference proteome</keyword>
<reference evidence="1" key="1">
    <citation type="submission" date="2022-10" db="EMBL/GenBank/DDBJ databases">
        <title>Culturing micro-colonial fungi from biological soil crusts in the Mojave desert and describing Neophaeococcomyces mojavensis, and introducing the new genera and species Taxawa tesnikishii.</title>
        <authorList>
            <person name="Kurbessoian T."/>
            <person name="Stajich J.E."/>
        </authorList>
    </citation>
    <scope>NUCLEOTIDE SEQUENCE</scope>
    <source>
        <strain evidence="1">JES_112</strain>
    </source>
</reference>
<dbReference type="Proteomes" id="UP001172386">
    <property type="component" value="Unassembled WGS sequence"/>
</dbReference>
<evidence type="ECO:0000313" key="1">
    <source>
        <dbReference type="EMBL" id="KAJ9661803.1"/>
    </source>
</evidence>
<sequence>MAVHHLLASRQAGCDPNDPYCDGGWYYSETGYIIRWVIVAVLIGLVLLFLIGGYLHAQRRMKNNLPPLRYHSWLVSRRQRERFFPPRPQVYYHHAPYGYQHGGYQHGQAVPLNTYGPAPPAYGEHEWVPPYQPPQGGSKVDPDQNYQHHNNGGSSSLNPYPAQLNRAASPMR</sequence>
<gene>
    <name evidence="1" type="ORF">H2198_001768</name>
</gene>
<protein>
    <submittedName>
        <fullName evidence="1">Uncharacterized protein</fullName>
    </submittedName>
</protein>
<name>A0ACC3AGP2_9EURO</name>
<proteinExistence type="predicted"/>
<evidence type="ECO:0000313" key="2">
    <source>
        <dbReference type="Proteomes" id="UP001172386"/>
    </source>
</evidence>
<dbReference type="EMBL" id="JAPDRQ010000020">
    <property type="protein sequence ID" value="KAJ9661803.1"/>
    <property type="molecule type" value="Genomic_DNA"/>
</dbReference>
<accession>A0ACC3AGP2</accession>
<organism evidence="1 2">
    <name type="scientific">Neophaeococcomyces mojaviensis</name>
    <dbReference type="NCBI Taxonomy" id="3383035"/>
    <lineage>
        <taxon>Eukaryota</taxon>
        <taxon>Fungi</taxon>
        <taxon>Dikarya</taxon>
        <taxon>Ascomycota</taxon>
        <taxon>Pezizomycotina</taxon>
        <taxon>Eurotiomycetes</taxon>
        <taxon>Chaetothyriomycetidae</taxon>
        <taxon>Chaetothyriales</taxon>
        <taxon>Chaetothyriales incertae sedis</taxon>
        <taxon>Neophaeococcomyces</taxon>
    </lineage>
</organism>